<proteinExistence type="predicted"/>
<comment type="caution">
    <text evidence="1">The sequence shown here is derived from an EMBL/GenBank/DDBJ whole genome shotgun (WGS) entry which is preliminary data.</text>
</comment>
<keyword evidence="2" id="KW-1185">Reference proteome</keyword>
<evidence type="ECO:0008006" key="3">
    <source>
        <dbReference type="Google" id="ProtNLM"/>
    </source>
</evidence>
<gene>
    <name evidence="1" type="ORF">P5673_030974</name>
</gene>
<dbReference type="EMBL" id="JARQWQ010000139">
    <property type="protein sequence ID" value="KAK2548738.1"/>
    <property type="molecule type" value="Genomic_DNA"/>
</dbReference>
<reference evidence="1" key="2">
    <citation type="journal article" date="2023" name="Science">
        <title>Genomic signatures of disease resistance in endangered staghorn corals.</title>
        <authorList>
            <person name="Vollmer S.V."/>
            <person name="Selwyn J.D."/>
            <person name="Despard B.A."/>
            <person name="Roesel C.L."/>
        </authorList>
    </citation>
    <scope>NUCLEOTIDE SEQUENCE</scope>
    <source>
        <strain evidence="1">K2</strain>
    </source>
</reference>
<evidence type="ECO:0000313" key="1">
    <source>
        <dbReference type="EMBL" id="KAK2548738.1"/>
    </source>
</evidence>
<organism evidence="1 2">
    <name type="scientific">Acropora cervicornis</name>
    <name type="common">Staghorn coral</name>
    <dbReference type="NCBI Taxonomy" id="6130"/>
    <lineage>
        <taxon>Eukaryota</taxon>
        <taxon>Metazoa</taxon>
        <taxon>Cnidaria</taxon>
        <taxon>Anthozoa</taxon>
        <taxon>Hexacorallia</taxon>
        <taxon>Scleractinia</taxon>
        <taxon>Astrocoeniina</taxon>
        <taxon>Acroporidae</taxon>
        <taxon>Acropora</taxon>
    </lineage>
</organism>
<evidence type="ECO:0000313" key="2">
    <source>
        <dbReference type="Proteomes" id="UP001249851"/>
    </source>
</evidence>
<reference evidence="1" key="1">
    <citation type="journal article" date="2023" name="G3 (Bethesda)">
        <title>Whole genome assembly and annotation of the endangered Caribbean coral Acropora cervicornis.</title>
        <authorList>
            <person name="Selwyn J.D."/>
            <person name="Vollmer S.V."/>
        </authorList>
    </citation>
    <scope>NUCLEOTIDE SEQUENCE</scope>
    <source>
        <strain evidence="1">K2</strain>
    </source>
</reference>
<dbReference type="Proteomes" id="UP001249851">
    <property type="component" value="Unassembled WGS sequence"/>
</dbReference>
<accession>A0AAD9PTE5</accession>
<name>A0AAD9PTE5_ACRCE</name>
<protein>
    <recommendedName>
        <fullName evidence="3">Reverse transcriptase domain-containing protein</fullName>
    </recommendedName>
</protein>
<dbReference type="AlphaFoldDB" id="A0AAD9PTE5"/>
<sequence length="276" mass="31602">MAHNRLTSFPKTFLNTLWPSYRGKRVGHLVRERERASISTRKVSGSPWFSAPLHCHNPANCIQITPASTDEKRKSSPTAYVPSLFVSNVMSLAPKVDELRHLVKYANLDLVCITESWFKSHMMTMWLRWRAFFLLLDLIEQLLADVDLLYFHRGQPQHRELHALLFSNIMINDLRTLSVANTSIWKYVDDTTLAECVEKNGTSSMQSPVDEFVSKSRADGLQLNESKCMELRISFTKSENPLELISINNTNIEVFPPAKLLGVMISNDLKWNAHVK</sequence>